<organism evidence="2 3">
    <name type="scientific">Phytophthora infestans</name>
    <name type="common">Potato late blight agent</name>
    <name type="synonym">Botrytis infestans</name>
    <dbReference type="NCBI Taxonomy" id="4787"/>
    <lineage>
        <taxon>Eukaryota</taxon>
        <taxon>Sar</taxon>
        <taxon>Stramenopiles</taxon>
        <taxon>Oomycota</taxon>
        <taxon>Peronosporomycetes</taxon>
        <taxon>Peronosporales</taxon>
        <taxon>Peronosporaceae</taxon>
        <taxon>Phytophthora</taxon>
    </lineage>
</organism>
<dbReference type="AlphaFoldDB" id="A0A833T2A6"/>
<sequence length="93" mass="10513">MPTITRSQGPVLPGTLSLWALQNPRAFHRHVIAALLGFFFLLRIAEYQKVKGTRRVYALQVGDVKICDKHKKITSTAHLVTSLKICYRGSKNH</sequence>
<keyword evidence="1" id="KW-0472">Membrane</keyword>
<accession>A0A833T2A6</accession>
<comment type="caution">
    <text evidence="2">The sequence shown here is derived from an EMBL/GenBank/DDBJ whole genome shotgun (WGS) entry which is preliminary data.</text>
</comment>
<reference evidence="2" key="1">
    <citation type="submission" date="2020-04" db="EMBL/GenBank/DDBJ databases">
        <title>Hybrid Assembly of Korean Phytophthora infestans isolates.</title>
        <authorList>
            <person name="Prokchorchik M."/>
            <person name="Lee Y."/>
            <person name="Seo J."/>
            <person name="Cho J.-H."/>
            <person name="Park Y.-E."/>
            <person name="Jang D.-C."/>
            <person name="Im J.-S."/>
            <person name="Choi J.-G."/>
            <person name="Park H.-J."/>
            <person name="Lee G.-B."/>
            <person name="Lee Y.-G."/>
            <person name="Hong S.-Y."/>
            <person name="Cho K."/>
            <person name="Sohn K.H."/>
        </authorList>
    </citation>
    <scope>NUCLEOTIDE SEQUENCE</scope>
    <source>
        <strain evidence="2">KR_1_A1</strain>
    </source>
</reference>
<evidence type="ECO:0000256" key="1">
    <source>
        <dbReference type="SAM" id="Phobius"/>
    </source>
</evidence>
<name>A0A833T2A6_PHYIN</name>
<keyword evidence="1" id="KW-0812">Transmembrane</keyword>
<protein>
    <submittedName>
        <fullName evidence="2">Uncharacterized protein</fullName>
    </submittedName>
</protein>
<evidence type="ECO:0000313" key="2">
    <source>
        <dbReference type="EMBL" id="KAF4035729.1"/>
    </source>
</evidence>
<dbReference type="Proteomes" id="UP000602510">
    <property type="component" value="Unassembled WGS sequence"/>
</dbReference>
<gene>
    <name evidence="2" type="ORF">GN244_ATG12218</name>
</gene>
<keyword evidence="1" id="KW-1133">Transmembrane helix</keyword>
<evidence type="ECO:0000313" key="3">
    <source>
        <dbReference type="Proteomes" id="UP000602510"/>
    </source>
</evidence>
<proteinExistence type="predicted"/>
<keyword evidence="3" id="KW-1185">Reference proteome</keyword>
<dbReference type="EMBL" id="WSZM01000301">
    <property type="protein sequence ID" value="KAF4035729.1"/>
    <property type="molecule type" value="Genomic_DNA"/>
</dbReference>
<feature type="transmembrane region" description="Helical" evidence="1">
    <location>
        <begin position="26"/>
        <end position="45"/>
    </location>
</feature>